<dbReference type="Proteomes" id="UP000711178">
    <property type="component" value="Unassembled WGS sequence"/>
</dbReference>
<dbReference type="GeneID" id="89687530"/>
<evidence type="ECO:0000313" key="2">
    <source>
        <dbReference type="Proteomes" id="UP000711178"/>
    </source>
</evidence>
<name>A0ABS7FD22_9NEIS</name>
<dbReference type="RefSeq" id="WP_043581387.1">
    <property type="nucleotide sequence ID" value="NZ_CP142381.1"/>
</dbReference>
<protein>
    <submittedName>
        <fullName evidence="1">Uncharacterized protein</fullName>
    </submittedName>
</protein>
<accession>A0ABS7FD22</accession>
<comment type="caution">
    <text evidence="1">The sequence shown here is derived from an EMBL/GenBank/DDBJ whole genome shotgun (WGS) entry which is preliminary data.</text>
</comment>
<reference evidence="1 2" key="1">
    <citation type="submission" date="2021-05" db="EMBL/GenBank/DDBJ databases">
        <title>Draft Whole Genome Sequencing Of Biosensor Chromobacterium violaceum Strain CV026 Reveals A Regulatory RNA In Chromobacterium violaceum Phenotype Regulatory Network.</title>
        <authorList>
            <person name="Hong K.W."/>
            <person name="Chan K.G."/>
            <person name="Chang C.-Y."/>
        </authorList>
    </citation>
    <scope>NUCLEOTIDE SEQUENCE [LARGE SCALE GENOMIC DNA]</scope>
    <source>
        <strain evidence="1 2">ATCC 31532</strain>
    </source>
</reference>
<evidence type="ECO:0000313" key="1">
    <source>
        <dbReference type="EMBL" id="MBW8287861.1"/>
    </source>
</evidence>
<organism evidence="1 2">
    <name type="scientific">Chromobacterium subtsugae</name>
    <dbReference type="NCBI Taxonomy" id="251747"/>
    <lineage>
        <taxon>Bacteria</taxon>
        <taxon>Pseudomonadati</taxon>
        <taxon>Pseudomonadota</taxon>
        <taxon>Betaproteobacteria</taxon>
        <taxon>Neisseriales</taxon>
        <taxon>Chromobacteriaceae</taxon>
        <taxon>Chromobacterium</taxon>
    </lineage>
</organism>
<keyword evidence="2" id="KW-1185">Reference proteome</keyword>
<dbReference type="EMBL" id="JAHDTB010000006">
    <property type="protein sequence ID" value="MBW8287861.1"/>
    <property type="molecule type" value="Genomic_DNA"/>
</dbReference>
<proteinExistence type="predicted"/>
<gene>
    <name evidence="1" type="ORF">KIF53_09515</name>
</gene>
<sequence length="146" mass="16644">MKELHQFYGNSAANILDVTLSGRELRFLFCRKPYDVKVYLGLRAFALDGGEVVVRYGELANKVRGWLRYCEVTGDRLVMRNSLGESSAPRYADDKELEEVRKAMKRLEADGLIAVGRREGADGRQRAFCTFPMREMENEPAGNEYP</sequence>